<dbReference type="CDD" id="cd22157">
    <property type="entry name" value="F-box_AtFBW1-like"/>
    <property type="match status" value="1"/>
</dbReference>
<dbReference type="Pfam" id="PF07734">
    <property type="entry name" value="FBA_1"/>
    <property type="match status" value="1"/>
</dbReference>
<dbReference type="InterPro" id="IPR006527">
    <property type="entry name" value="F-box-assoc_dom_typ1"/>
</dbReference>
<dbReference type="InterPro" id="IPR050796">
    <property type="entry name" value="SCF_F-box_component"/>
</dbReference>
<dbReference type="SUPFAM" id="SSF81383">
    <property type="entry name" value="F-box domain"/>
    <property type="match status" value="1"/>
</dbReference>
<evidence type="ECO:0000313" key="3">
    <source>
        <dbReference type="Proteomes" id="UP001151760"/>
    </source>
</evidence>
<dbReference type="Pfam" id="PF00646">
    <property type="entry name" value="F-box"/>
    <property type="match status" value="1"/>
</dbReference>
<sequence>MSRNIPFEMQVEIMKRLPIRSLIQFRSVSKSWKCLIDSSEFIGDYHVSRDTMHHLLVSYTDYEQKYVSVVDDDNTFPEHKFPLIVPTSIAQLSKPTIVGSSRGLLCLYGYDGKLSYSKSKMAVVWNPTIRKSVDIVVPNVLDSLPYETLVGFGVCPKTNDPILVRVTCICAPWKIDTISSIPWQVHVFTLSSGVWRSPSINLPRKSIAFTWNQVYLDGFIYWCAFDRSHVGGKFQRYDLIMSFDMISEEFTEVYLPDCLAKDSDIVLSISKLKESLVVLEYNFKVERRVYGVWMMEDGAEKLFTKLFTIDIPYASIQDVHGFSKSGKAIIEVRIDRNQRALFVYEPVFKHMGSIGISGKLFSFLTSSYMETLLLLDL</sequence>
<dbReference type="Proteomes" id="UP001151760">
    <property type="component" value="Unassembled WGS sequence"/>
</dbReference>
<organism evidence="2 3">
    <name type="scientific">Tanacetum coccineum</name>
    <dbReference type="NCBI Taxonomy" id="301880"/>
    <lineage>
        <taxon>Eukaryota</taxon>
        <taxon>Viridiplantae</taxon>
        <taxon>Streptophyta</taxon>
        <taxon>Embryophyta</taxon>
        <taxon>Tracheophyta</taxon>
        <taxon>Spermatophyta</taxon>
        <taxon>Magnoliopsida</taxon>
        <taxon>eudicotyledons</taxon>
        <taxon>Gunneridae</taxon>
        <taxon>Pentapetalae</taxon>
        <taxon>asterids</taxon>
        <taxon>campanulids</taxon>
        <taxon>Asterales</taxon>
        <taxon>Asteraceae</taxon>
        <taxon>Asteroideae</taxon>
        <taxon>Anthemideae</taxon>
        <taxon>Anthemidinae</taxon>
        <taxon>Tanacetum</taxon>
    </lineage>
</organism>
<protein>
    <submittedName>
        <fullName evidence="2">F-box domain-containing protein</fullName>
    </submittedName>
</protein>
<dbReference type="InterPro" id="IPR036047">
    <property type="entry name" value="F-box-like_dom_sf"/>
</dbReference>
<dbReference type="PANTHER" id="PTHR31672">
    <property type="entry name" value="BNACNNG10540D PROTEIN"/>
    <property type="match status" value="1"/>
</dbReference>
<accession>A0ABQ5CA41</accession>
<dbReference type="SMART" id="SM00256">
    <property type="entry name" value="FBOX"/>
    <property type="match status" value="1"/>
</dbReference>
<dbReference type="PROSITE" id="PS50181">
    <property type="entry name" value="FBOX"/>
    <property type="match status" value="1"/>
</dbReference>
<dbReference type="Gene3D" id="1.20.1280.50">
    <property type="match status" value="1"/>
</dbReference>
<evidence type="ECO:0000313" key="2">
    <source>
        <dbReference type="EMBL" id="GJT23895.1"/>
    </source>
</evidence>
<dbReference type="EMBL" id="BQNB010014091">
    <property type="protein sequence ID" value="GJT23895.1"/>
    <property type="molecule type" value="Genomic_DNA"/>
</dbReference>
<name>A0ABQ5CA41_9ASTR</name>
<comment type="caution">
    <text evidence="2">The sequence shown here is derived from an EMBL/GenBank/DDBJ whole genome shotgun (WGS) entry which is preliminary data.</text>
</comment>
<keyword evidence="3" id="KW-1185">Reference proteome</keyword>
<feature type="domain" description="F-box" evidence="1">
    <location>
        <begin position="1"/>
        <end position="45"/>
    </location>
</feature>
<dbReference type="NCBIfam" id="TIGR01640">
    <property type="entry name" value="F_box_assoc_1"/>
    <property type="match status" value="1"/>
</dbReference>
<proteinExistence type="predicted"/>
<dbReference type="InterPro" id="IPR017451">
    <property type="entry name" value="F-box-assoc_interact_dom"/>
</dbReference>
<gene>
    <name evidence="2" type="ORF">Tco_0893832</name>
</gene>
<reference evidence="2" key="2">
    <citation type="submission" date="2022-01" db="EMBL/GenBank/DDBJ databases">
        <authorList>
            <person name="Yamashiro T."/>
            <person name="Shiraishi A."/>
            <person name="Satake H."/>
            <person name="Nakayama K."/>
        </authorList>
    </citation>
    <scope>NUCLEOTIDE SEQUENCE</scope>
</reference>
<reference evidence="2" key="1">
    <citation type="journal article" date="2022" name="Int. J. Mol. Sci.">
        <title>Draft Genome of Tanacetum Coccineum: Genomic Comparison of Closely Related Tanacetum-Family Plants.</title>
        <authorList>
            <person name="Yamashiro T."/>
            <person name="Shiraishi A."/>
            <person name="Nakayama K."/>
            <person name="Satake H."/>
        </authorList>
    </citation>
    <scope>NUCLEOTIDE SEQUENCE</scope>
</reference>
<evidence type="ECO:0000259" key="1">
    <source>
        <dbReference type="PROSITE" id="PS50181"/>
    </source>
</evidence>
<dbReference type="InterPro" id="IPR001810">
    <property type="entry name" value="F-box_dom"/>
</dbReference>
<dbReference type="PANTHER" id="PTHR31672:SF10">
    <property type="entry name" value="F-BOX DOMAIN-CONTAINING PROTEIN"/>
    <property type="match status" value="1"/>
</dbReference>